<dbReference type="Gene3D" id="2.40.170.20">
    <property type="entry name" value="TonB-dependent receptor, beta-barrel domain"/>
    <property type="match status" value="1"/>
</dbReference>
<dbReference type="InterPro" id="IPR012910">
    <property type="entry name" value="Plug_dom"/>
</dbReference>
<proteinExistence type="inferred from homology"/>
<dbReference type="Proteomes" id="UP001595818">
    <property type="component" value="Unassembled WGS sequence"/>
</dbReference>
<evidence type="ECO:0000313" key="10">
    <source>
        <dbReference type="Proteomes" id="UP001595818"/>
    </source>
</evidence>
<evidence type="ECO:0000256" key="7">
    <source>
        <dbReference type="PROSITE-ProRule" id="PRU01360"/>
    </source>
</evidence>
<feature type="domain" description="TonB-dependent receptor plug" evidence="8">
    <location>
        <begin position="119"/>
        <end position="233"/>
    </location>
</feature>
<sequence length="1041" mass="114953">MLSKNLQLTIFFTVLFFFPAILLLAQERNIQGKVNDESGDAIPGATVLVKGTNRGTATDIDGSFEILVSSPSDVLAISYVGYISREIEVGNQSEFTITLQPDMEALSEVVVVGYGTQRRRDVTGAVASVQPENIRDLPMQGIDQAMAGQIAGVRAQQTTGTPGGGINVQIRGTGSISAGGQPLYVIDGFPVSHSFSQQTNPLAALDPNDIESLEVLKDASAAAIYGSRGANGVVLITTKRGKTGKPTINVDMYSGVQEVQRRIEMMDPVPFTEMLIAARNNSYLQAGGNSIHDSNVDRLIPGAGDYFDNYLIPELYSDFLANPDQYTYTNWQDHIFRTAPIHNFNISASGGTENTSYYISGGYFRQDGVVIESGFERYSLRANVETQVSNRVKIGMNINPTLGVHDLVNAEGNPWDNAVIMNALTIMPFIAPYNEDGSYGDQLTFGRGTAAQANPIAVAREIDNEQHRLRLLGNVYAEVAITDDLSFRTSVGTDMSMVRQSQFFSGAVRRYFSPSSGFVANFQRTNILNENTLSYDKSFDGHRFNAVVGFTSQYEYIENSQINANNYPNDLVKTINAGIIVGGDHLREEWSLLSYLARVNYAYKDKFLLTGTIRRDGSSRFGAQNKWGYFPSGSIGYRISEESFMNVIPVISDLKVRASYGVTGNFEIGNYAHIGLLGANNYALGAGTGNVVNGLLPTTLSNTGLGWERTRQYDFGLDIGLLEDRVIFAVDHYRSNTTDLLLNVPIPRSTGYANAFQNIGEVENKGWEFALLSRNSVGEFNWTTDFNLSWNRNKVLALGPGGDPIISGNHITRIGDAMGSHFGYLTEGIYQTMEEVNNTPHPPGTRPGDRIFIDVDGDGEMTPQDRTIIGNNQPDFMYGMTNRFNYKNFDFSFLIQGVQGAQVYSVLYERMADVRGQFNQMKISEGYWQSPENPGNGFTTRPFRDAFLWNERPGNWLIRDVSFLRINNVTLGYSLPPQILQTMFLERARVYIGVQNPYTFTSYEGFNPEVSTNGDNPLQPGVDRGGYPVPRTYLLGVNVSF</sequence>
<organism evidence="9 10">
    <name type="scientific">Negadavirga shengliensis</name>
    <dbReference type="NCBI Taxonomy" id="1389218"/>
    <lineage>
        <taxon>Bacteria</taxon>
        <taxon>Pseudomonadati</taxon>
        <taxon>Bacteroidota</taxon>
        <taxon>Cytophagia</taxon>
        <taxon>Cytophagales</taxon>
        <taxon>Cyclobacteriaceae</taxon>
        <taxon>Negadavirga</taxon>
    </lineage>
</organism>
<protein>
    <submittedName>
        <fullName evidence="9">SusC/RagA family TonB-linked outer membrane protein</fullName>
    </submittedName>
</protein>
<evidence type="ECO:0000313" key="9">
    <source>
        <dbReference type="EMBL" id="MFC4873217.1"/>
    </source>
</evidence>
<keyword evidence="6 7" id="KW-0998">Cell outer membrane</keyword>
<keyword evidence="3 7" id="KW-1134">Transmembrane beta strand</keyword>
<dbReference type="InterPro" id="IPR039426">
    <property type="entry name" value="TonB-dep_rcpt-like"/>
</dbReference>
<comment type="subcellular location">
    <subcellularLocation>
        <location evidence="1 7">Cell outer membrane</location>
        <topology evidence="1 7">Multi-pass membrane protein</topology>
    </subcellularLocation>
</comment>
<evidence type="ECO:0000256" key="6">
    <source>
        <dbReference type="ARBA" id="ARBA00023237"/>
    </source>
</evidence>
<keyword evidence="2 7" id="KW-0813">Transport</keyword>
<comment type="caution">
    <text evidence="9">The sequence shown here is derived from an EMBL/GenBank/DDBJ whole genome shotgun (WGS) entry which is preliminary data.</text>
</comment>
<dbReference type="NCBIfam" id="TIGR04056">
    <property type="entry name" value="OMP_RagA_SusC"/>
    <property type="match status" value="1"/>
</dbReference>
<keyword evidence="4 7" id="KW-0812">Transmembrane</keyword>
<dbReference type="InterPro" id="IPR023997">
    <property type="entry name" value="TonB-dep_OMP_SusC/RagA_CS"/>
</dbReference>
<evidence type="ECO:0000256" key="2">
    <source>
        <dbReference type="ARBA" id="ARBA00022448"/>
    </source>
</evidence>
<keyword evidence="5 7" id="KW-0472">Membrane</keyword>
<evidence type="ECO:0000256" key="1">
    <source>
        <dbReference type="ARBA" id="ARBA00004571"/>
    </source>
</evidence>
<dbReference type="PROSITE" id="PS52016">
    <property type="entry name" value="TONB_DEPENDENT_REC_3"/>
    <property type="match status" value="1"/>
</dbReference>
<evidence type="ECO:0000259" key="8">
    <source>
        <dbReference type="Pfam" id="PF07715"/>
    </source>
</evidence>
<dbReference type="Gene3D" id="2.60.40.1120">
    <property type="entry name" value="Carboxypeptidase-like, regulatory domain"/>
    <property type="match status" value="1"/>
</dbReference>
<name>A0ABV9T3B3_9BACT</name>
<reference evidence="10" key="1">
    <citation type="journal article" date="2019" name="Int. J. Syst. Evol. Microbiol.">
        <title>The Global Catalogue of Microorganisms (GCM) 10K type strain sequencing project: providing services to taxonomists for standard genome sequencing and annotation.</title>
        <authorList>
            <consortium name="The Broad Institute Genomics Platform"/>
            <consortium name="The Broad Institute Genome Sequencing Center for Infectious Disease"/>
            <person name="Wu L."/>
            <person name="Ma J."/>
        </authorList>
    </citation>
    <scope>NUCLEOTIDE SEQUENCE [LARGE SCALE GENOMIC DNA]</scope>
    <source>
        <strain evidence="10">CGMCC 4.7466</strain>
    </source>
</reference>
<dbReference type="Gene3D" id="2.170.130.10">
    <property type="entry name" value="TonB-dependent receptor, plug domain"/>
    <property type="match status" value="1"/>
</dbReference>
<dbReference type="SUPFAM" id="SSF56935">
    <property type="entry name" value="Porins"/>
    <property type="match status" value="1"/>
</dbReference>
<dbReference type="InterPro" id="IPR036942">
    <property type="entry name" value="Beta-barrel_TonB_sf"/>
</dbReference>
<evidence type="ECO:0000256" key="3">
    <source>
        <dbReference type="ARBA" id="ARBA00022452"/>
    </source>
</evidence>
<evidence type="ECO:0000256" key="4">
    <source>
        <dbReference type="ARBA" id="ARBA00022692"/>
    </source>
</evidence>
<dbReference type="InterPro" id="IPR037066">
    <property type="entry name" value="Plug_dom_sf"/>
</dbReference>
<comment type="similarity">
    <text evidence="7">Belongs to the TonB-dependent receptor family.</text>
</comment>
<dbReference type="InterPro" id="IPR023996">
    <property type="entry name" value="TonB-dep_OMP_SusC/RagA"/>
</dbReference>
<keyword evidence="10" id="KW-1185">Reference proteome</keyword>
<dbReference type="EMBL" id="JBHSJJ010000009">
    <property type="protein sequence ID" value="MFC4873217.1"/>
    <property type="molecule type" value="Genomic_DNA"/>
</dbReference>
<gene>
    <name evidence="9" type="ORF">ACFPFU_16070</name>
</gene>
<dbReference type="Pfam" id="PF07715">
    <property type="entry name" value="Plug"/>
    <property type="match status" value="1"/>
</dbReference>
<dbReference type="NCBIfam" id="TIGR04057">
    <property type="entry name" value="SusC_RagA_signa"/>
    <property type="match status" value="1"/>
</dbReference>
<dbReference type="SUPFAM" id="SSF49464">
    <property type="entry name" value="Carboxypeptidase regulatory domain-like"/>
    <property type="match status" value="1"/>
</dbReference>
<accession>A0ABV9T3B3</accession>
<dbReference type="Pfam" id="PF13715">
    <property type="entry name" value="CarbopepD_reg_2"/>
    <property type="match status" value="1"/>
</dbReference>
<dbReference type="InterPro" id="IPR008969">
    <property type="entry name" value="CarboxyPept-like_regulatory"/>
</dbReference>
<evidence type="ECO:0000256" key="5">
    <source>
        <dbReference type="ARBA" id="ARBA00023136"/>
    </source>
</evidence>
<dbReference type="RefSeq" id="WP_377065853.1">
    <property type="nucleotide sequence ID" value="NZ_JBHSJJ010000009.1"/>
</dbReference>